<dbReference type="GO" id="GO:0008270">
    <property type="term" value="F:zinc ion binding"/>
    <property type="evidence" value="ECO:0007669"/>
    <property type="project" value="UniProtKB-KW"/>
</dbReference>
<evidence type="ECO:0000256" key="4">
    <source>
        <dbReference type="ARBA" id="ARBA00022833"/>
    </source>
</evidence>
<dbReference type="EMBL" id="JANCYU010000031">
    <property type="protein sequence ID" value="KAK4525553.1"/>
    <property type="molecule type" value="Genomic_DNA"/>
</dbReference>
<dbReference type="FunFam" id="4.10.1000.10:FF:000002">
    <property type="entry name" value="Zinc finger protein 36, C3H1 type-like 1"/>
    <property type="match status" value="1"/>
</dbReference>
<protein>
    <recommendedName>
        <fullName evidence="6">C3H1-type domain-containing protein</fullName>
    </recommendedName>
</protein>
<keyword evidence="8" id="KW-1185">Reference proteome</keyword>
<dbReference type="InterPro" id="IPR036855">
    <property type="entry name" value="Znf_CCCH_sf"/>
</dbReference>
<dbReference type="InterPro" id="IPR000571">
    <property type="entry name" value="Znf_CCCH"/>
</dbReference>
<dbReference type="PANTHER" id="PTHR12547:SF18">
    <property type="entry name" value="PROTEIN TIS11"/>
    <property type="match status" value="1"/>
</dbReference>
<evidence type="ECO:0000313" key="7">
    <source>
        <dbReference type="EMBL" id="KAK4525553.1"/>
    </source>
</evidence>
<dbReference type="Pfam" id="PF00642">
    <property type="entry name" value="zf-CCCH"/>
    <property type="match status" value="2"/>
</dbReference>
<keyword evidence="2" id="KW-0677">Repeat</keyword>
<proteinExistence type="predicted"/>
<comment type="caution">
    <text evidence="7">The sequence shown here is derived from an EMBL/GenBank/DDBJ whole genome shotgun (WGS) entry which is preliminary data.</text>
</comment>
<dbReference type="Gene3D" id="4.10.1000.10">
    <property type="entry name" value="Zinc finger, CCCH-type"/>
    <property type="match status" value="2"/>
</dbReference>
<dbReference type="SUPFAM" id="SSF90229">
    <property type="entry name" value="CCCH zinc finger"/>
    <property type="match status" value="2"/>
</dbReference>
<evidence type="ECO:0000256" key="2">
    <source>
        <dbReference type="ARBA" id="ARBA00022737"/>
    </source>
</evidence>
<sequence>MPLRTEDPMNCLQAEHFLNYSTSFSGLSKVGVESSHTCSRRDKYTGLCVDGETATGLYQESCPQVYSSGIKDKDSLSMNKEKSGYTRDAFNWIDMEHQPWKHWEKEEPSGASLRTTTGESLPSVALDATTAVCCALDTEKQSKEHQSYPLGDNGILDSNPVNCGLREPNFRALEPILSKSAAVQGTSTMPMIMYRNGFPYHRSFDSSCWSNWFYPSLVASSSSSSTWNLYKSRDGNRIAWNNEPESRGSCKDLYKTELCRSFMETGFCRYHSKCQFAHGIEELRPVKRHPKYKTRLCKNFIENGTCPYGSRCRFIHGSSAVQGIPSLSSLEGEGRKKRHSRLPVFETLVAEPSDK</sequence>
<gene>
    <name evidence="7" type="ORF">GAYE_SCF13G3461</name>
</gene>
<dbReference type="FunFam" id="4.10.1000.10:FF:000001">
    <property type="entry name" value="zinc finger CCCH domain-containing protein 15-like"/>
    <property type="match status" value="1"/>
</dbReference>
<dbReference type="AlphaFoldDB" id="A0AAV9IE87"/>
<name>A0AAV9IE87_9RHOD</name>
<feature type="domain" description="C3H1-type" evidence="6">
    <location>
        <begin position="253"/>
        <end position="281"/>
    </location>
</feature>
<reference evidence="7 8" key="1">
    <citation type="submission" date="2022-07" db="EMBL/GenBank/DDBJ databases">
        <title>Genome-wide signatures of adaptation to extreme environments.</title>
        <authorList>
            <person name="Cho C.H."/>
            <person name="Yoon H.S."/>
        </authorList>
    </citation>
    <scope>NUCLEOTIDE SEQUENCE [LARGE SCALE GENOMIC DNA]</scope>
    <source>
        <strain evidence="7 8">108.79 E11</strain>
    </source>
</reference>
<evidence type="ECO:0000313" key="8">
    <source>
        <dbReference type="Proteomes" id="UP001300502"/>
    </source>
</evidence>
<feature type="zinc finger region" description="C3H1-type" evidence="5">
    <location>
        <begin position="291"/>
        <end position="319"/>
    </location>
</feature>
<evidence type="ECO:0000256" key="1">
    <source>
        <dbReference type="ARBA" id="ARBA00022723"/>
    </source>
</evidence>
<dbReference type="PROSITE" id="PS50103">
    <property type="entry name" value="ZF_C3H1"/>
    <property type="match status" value="2"/>
</dbReference>
<evidence type="ECO:0000256" key="5">
    <source>
        <dbReference type="PROSITE-ProRule" id="PRU00723"/>
    </source>
</evidence>
<dbReference type="Proteomes" id="UP001300502">
    <property type="component" value="Unassembled WGS sequence"/>
</dbReference>
<keyword evidence="4 5" id="KW-0862">Zinc</keyword>
<dbReference type="PANTHER" id="PTHR12547">
    <property type="entry name" value="CCCH ZINC FINGER/TIS11-RELATED"/>
    <property type="match status" value="1"/>
</dbReference>
<accession>A0AAV9IE87</accession>
<keyword evidence="3 5" id="KW-0863">Zinc-finger</keyword>
<feature type="zinc finger region" description="C3H1-type" evidence="5">
    <location>
        <begin position="253"/>
        <end position="281"/>
    </location>
</feature>
<dbReference type="InterPro" id="IPR045877">
    <property type="entry name" value="ZFP36-like"/>
</dbReference>
<feature type="domain" description="C3H1-type" evidence="6">
    <location>
        <begin position="291"/>
        <end position="319"/>
    </location>
</feature>
<evidence type="ECO:0000256" key="3">
    <source>
        <dbReference type="ARBA" id="ARBA00022771"/>
    </source>
</evidence>
<keyword evidence="1 5" id="KW-0479">Metal-binding</keyword>
<dbReference type="SMART" id="SM00356">
    <property type="entry name" value="ZnF_C3H1"/>
    <property type="match status" value="2"/>
</dbReference>
<evidence type="ECO:0000259" key="6">
    <source>
        <dbReference type="PROSITE" id="PS50103"/>
    </source>
</evidence>
<dbReference type="GO" id="GO:0003729">
    <property type="term" value="F:mRNA binding"/>
    <property type="evidence" value="ECO:0007669"/>
    <property type="project" value="InterPro"/>
</dbReference>
<organism evidence="7 8">
    <name type="scientific">Galdieria yellowstonensis</name>
    <dbReference type="NCBI Taxonomy" id="3028027"/>
    <lineage>
        <taxon>Eukaryota</taxon>
        <taxon>Rhodophyta</taxon>
        <taxon>Bangiophyceae</taxon>
        <taxon>Galdieriales</taxon>
        <taxon>Galdieriaceae</taxon>
        <taxon>Galdieria</taxon>
    </lineage>
</organism>